<keyword evidence="2" id="KW-1185">Reference proteome</keyword>
<dbReference type="STRING" id="1224947.SAMN05216480_101267"/>
<dbReference type="InterPro" id="IPR047765">
    <property type="entry name" value="GHMP_GYDIA-like"/>
</dbReference>
<evidence type="ECO:0000313" key="1">
    <source>
        <dbReference type="EMBL" id="SFU27736.1"/>
    </source>
</evidence>
<dbReference type="Gene3D" id="3.30.230.10">
    <property type="match status" value="1"/>
</dbReference>
<dbReference type="AlphaFoldDB" id="A0A1I7EUY4"/>
<keyword evidence="1" id="KW-0808">Transferase</keyword>
<dbReference type="RefSeq" id="WP_093021917.1">
    <property type="nucleotide sequence ID" value="NZ_FPBK01000001.1"/>
</dbReference>
<evidence type="ECO:0000313" key="2">
    <source>
        <dbReference type="Proteomes" id="UP000199138"/>
    </source>
</evidence>
<dbReference type="OrthoDB" id="5288719at2"/>
<keyword evidence="1" id="KW-0418">Kinase</keyword>
<protein>
    <submittedName>
        <fullName evidence="1">Mevalonate kinase</fullName>
    </submittedName>
</protein>
<name>A0A1I7EUY4_9FLAO</name>
<gene>
    <name evidence="1" type="ORF">SAMN05216480_101267</name>
</gene>
<dbReference type="GO" id="GO:0016301">
    <property type="term" value="F:kinase activity"/>
    <property type="evidence" value="ECO:0007669"/>
    <property type="project" value="UniProtKB-KW"/>
</dbReference>
<dbReference type="SUPFAM" id="SSF54211">
    <property type="entry name" value="Ribosomal protein S5 domain 2-like"/>
    <property type="match status" value="1"/>
</dbReference>
<dbReference type="InterPro" id="IPR020568">
    <property type="entry name" value="Ribosomal_Su5_D2-typ_SF"/>
</dbReference>
<dbReference type="Proteomes" id="UP000199138">
    <property type="component" value="Unassembled WGS sequence"/>
</dbReference>
<reference evidence="1 2" key="1">
    <citation type="submission" date="2016-10" db="EMBL/GenBank/DDBJ databases">
        <authorList>
            <person name="de Groot N.N."/>
        </authorList>
    </citation>
    <scope>NUCLEOTIDE SEQUENCE [LARGE SCALE GENOMIC DNA]</scope>
    <source>
        <strain evidence="1 2">CGMCC 1.12333</strain>
    </source>
</reference>
<dbReference type="NCBIfam" id="NF040656">
    <property type="entry name" value="GHMP_GYDIA"/>
    <property type="match status" value="1"/>
</dbReference>
<proteinExistence type="predicted"/>
<accession>A0A1I7EUY4</accession>
<dbReference type="InterPro" id="IPR014721">
    <property type="entry name" value="Ribsml_uS5_D2-typ_fold_subgr"/>
</dbReference>
<sequence>MKFYSNGKLLITGEYAVLDGALTFALPTKFGQSLEYESNDSHILNWKSYDDLNSEWFQVQIELGNHLRVIETSDVEKAKTLVEILTTARNFNPDFLQKGAVVKTELTFPRNWGLGTSSTLINNIASWAKIDAFQLLWNSFKGSGYDIACAQNNTAITYQIQDQKPVIQPLDFKPTFSDQLYFVHLNQKQDSKEGIQHYRALKTDKNELIQKISALSMAATNSVSLSDFEEIIDEHENLISNFLQLKKVKNLFFEDYWGSIKSLGAWGGDFILATGNENTPAYFKKKGFETVLTYQEMIL</sequence>
<dbReference type="EMBL" id="FPBK01000001">
    <property type="protein sequence ID" value="SFU27736.1"/>
    <property type="molecule type" value="Genomic_DNA"/>
</dbReference>
<organism evidence="1 2">
    <name type="scientific">Pustulibacterium marinum</name>
    <dbReference type="NCBI Taxonomy" id="1224947"/>
    <lineage>
        <taxon>Bacteria</taxon>
        <taxon>Pseudomonadati</taxon>
        <taxon>Bacteroidota</taxon>
        <taxon>Flavobacteriia</taxon>
        <taxon>Flavobacteriales</taxon>
        <taxon>Flavobacteriaceae</taxon>
        <taxon>Pustulibacterium</taxon>
    </lineage>
</organism>